<evidence type="ECO:0000313" key="2">
    <source>
        <dbReference type="Proteomes" id="UP000887577"/>
    </source>
</evidence>
<feature type="compositionally biased region" description="Basic and acidic residues" evidence="1">
    <location>
        <begin position="59"/>
        <end position="68"/>
    </location>
</feature>
<sequence>MLKCITKTKYKNNDFDDFVNWLNDSGAQSARFESDRKSRSLEEHMQESLRVRQPLQRSSRIEHARSESELIEGQRPSIEYASPQSLGAIPENLSQQQRPSTSGSLKSKALRHRAQSVAAGKINGFLGSRRTSSCIRQNTEPRNNSQRKSLANLASMRATSSSSSARQPRRNLI</sequence>
<accession>A0A914Z9U4</accession>
<reference evidence="3" key="1">
    <citation type="submission" date="2022-11" db="UniProtKB">
        <authorList>
            <consortium name="WormBaseParasite"/>
        </authorList>
    </citation>
    <scope>IDENTIFICATION</scope>
</reference>
<evidence type="ECO:0000256" key="1">
    <source>
        <dbReference type="SAM" id="MobiDB-lite"/>
    </source>
</evidence>
<name>A0A914Z9U4_9BILA</name>
<keyword evidence="2" id="KW-1185">Reference proteome</keyword>
<organism evidence="2 3">
    <name type="scientific">Panagrolaimus superbus</name>
    <dbReference type="NCBI Taxonomy" id="310955"/>
    <lineage>
        <taxon>Eukaryota</taxon>
        <taxon>Metazoa</taxon>
        <taxon>Ecdysozoa</taxon>
        <taxon>Nematoda</taxon>
        <taxon>Chromadorea</taxon>
        <taxon>Rhabditida</taxon>
        <taxon>Tylenchina</taxon>
        <taxon>Panagrolaimomorpha</taxon>
        <taxon>Panagrolaimoidea</taxon>
        <taxon>Panagrolaimidae</taxon>
        <taxon>Panagrolaimus</taxon>
    </lineage>
</organism>
<dbReference type="WBParaSite" id="PSU_v2.g8693.t1">
    <property type="protein sequence ID" value="PSU_v2.g8693.t1"/>
    <property type="gene ID" value="PSU_v2.g8693"/>
</dbReference>
<dbReference type="AlphaFoldDB" id="A0A914Z9U4"/>
<feature type="region of interest" description="Disordered" evidence="1">
    <location>
        <begin position="32"/>
        <end position="114"/>
    </location>
</feature>
<feature type="compositionally biased region" description="Polar residues" evidence="1">
    <location>
        <begin position="130"/>
        <end position="149"/>
    </location>
</feature>
<feature type="compositionally biased region" description="Basic and acidic residues" evidence="1">
    <location>
        <begin position="32"/>
        <end position="50"/>
    </location>
</feature>
<feature type="region of interest" description="Disordered" evidence="1">
    <location>
        <begin position="130"/>
        <end position="173"/>
    </location>
</feature>
<protein>
    <submittedName>
        <fullName evidence="3">Uncharacterized protein</fullName>
    </submittedName>
</protein>
<feature type="compositionally biased region" description="Low complexity" evidence="1">
    <location>
        <begin position="154"/>
        <end position="166"/>
    </location>
</feature>
<dbReference type="Proteomes" id="UP000887577">
    <property type="component" value="Unplaced"/>
</dbReference>
<feature type="compositionally biased region" description="Polar residues" evidence="1">
    <location>
        <begin position="92"/>
        <end position="105"/>
    </location>
</feature>
<evidence type="ECO:0000313" key="3">
    <source>
        <dbReference type="WBParaSite" id="PSU_v2.g8693.t1"/>
    </source>
</evidence>
<proteinExistence type="predicted"/>